<feature type="compositionally biased region" description="Low complexity" evidence="2">
    <location>
        <begin position="143"/>
        <end position="161"/>
    </location>
</feature>
<protein>
    <recommendedName>
        <fullName evidence="5">BTB domain-containing protein</fullName>
    </recommendedName>
</protein>
<feature type="compositionally biased region" description="Low complexity" evidence="2">
    <location>
        <begin position="291"/>
        <end position="304"/>
    </location>
</feature>
<feature type="coiled-coil region" evidence="1">
    <location>
        <begin position="346"/>
        <end position="491"/>
    </location>
</feature>
<feature type="coiled-coil region" evidence="1">
    <location>
        <begin position="943"/>
        <end position="1007"/>
    </location>
</feature>
<accession>A0ABD3RYN2</accession>
<dbReference type="PANTHER" id="PTHR45615">
    <property type="entry name" value="MYOSIN HEAVY CHAIN, NON-MUSCLE"/>
    <property type="match status" value="1"/>
</dbReference>
<dbReference type="Proteomes" id="UP001530377">
    <property type="component" value="Unassembled WGS sequence"/>
</dbReference>
<feature type="region of interest" description="Disordered" evidence="2">
    <location>
        <begin position="506"/>
        <end position="569"/>
    </location>
</feature>
<evidence type="ECO:0000256" key="2">
    <source>
        <dbReference type="SAM" id="MobiDB-lite"/>
    </source>
</evidence>
<feature type="compositionally biased region" description="Acidic residues" evidence="2">
    <location>
        <begin position="19"/>
        <end position="31"/>
    </location>
</feature>
<feature type="compositionally biased region" description="Low complexity" evidence="2">
    <location>
        <begin position="518"/>
        <end position="533"/>
    </location>
</feature>
<dbReference type="EMBL" id="JALLPB020000108">
    <property type="protein sequence ID" value="KAL3817335.1"/>
    <property type="molecule type" value="Genomic_DNA"/>
</dbReference>
<feature type="compositionally biased region" description="Polar residues" evidence="2">
    <location>
        <begin position="553"/>
        <end position="563"/>
    </location>
</feature>
<feature type="region of interest" description="Disordered" evidence="2">
    <location>
        <begin position="1033"/>
        <end position="1063"/>
    </location>
</feature>
<feature type="compositionally biased region" description="Basic and acidic residues" evidence="2">
    <location>
        <begin position="208"/>
        <end position="232"/>
    </location>
</feature>
<feature type="region of interest" description="Disordered" evidence="2">
    <location>
        <begin position="1"/>
        <end position="313"/>
    </location>
</feature>
<keyword evidence="1" id="KW-0175">Coiled coil</keyword>
<evidence type="ECO:0000313" key="3">
    <source>
        <dbReference type="EMBL" id="KAL3817335.1"/>
    </source>
</evidence>
<name>A0ABD3RYN2_9STRA</name>
<comment type="caution">
    <text evidence="3">The sequence shown here is derived from an EMBL/GenBank/DDBJ whole genome shotgun (WGS) entry which is preliminary data.</text>
</comment>
<dbReference type="PANTHER" id="PTHR45615:SF40">
    <property type="entry name" value="MYOSIN HEAVY CHAIN, NON-MUSCLE"/>
    <property type="match status" value="1"/>
</dbReference>
<sequence length="1087" mass="122187">MQALGMSYQRWASSRGAGEDDEEEGEALTPDELEKAAVIARTTYVSPAERKRRASMTSSMTTPAVPTERASSASAGRGGGGDNDVEDDQDDDEKDSSTASLTAEERQKAEAIAATAYVSPVERKRRASMNSTGGTGGGGRGDAGVVVATATATAAAAEGGVPTRRMGCAEDGENKDGEDDDDEPSDSDARKRVAIQRVMKDTALSPSERNRAIQEIIRGEYDVPKERAEKGRGNVVVTSRMKDEPPPQMDSSSESDDESSSDDDEEGSDDEAEDDEEKDSEDEAEDEEGETWASSSSVETSSSSENDETTRTTAAVVTTKAQITMAAAAVEFIQTTTVEKNDQTRSEALEKQRRRAQQLVVEAQLDRELQCHAMLEEEQRRRESEFRTMEEEKTVRVASSLASMEEEQQQAKVRAAAAVAESKRLLREERKREERRIQNLREEAEREERRIRSLREDVERAVQQRRLHEEHLRCQEEREQEQLRLRTLQAERENQWELVQEAARTVAPHNATARGDPSAESSLRASQALASRQGQDSRSTMLPAWSLPHAATASRQNSSITRSKPSRYDGVEDDELNWRLDSQVSLSDYTIIVNRAKAGPYAPDFETTDLSGINFVTGSYGEPQKDIYFVHKAMIAVGSRRSELLGRRIREAENSRGSALNGHSFELDVHETIMLESAANAMSVVLDFCYNPDCSLNVNVENAVPLVYLGKRYKIRALLEQAEAYIMDNIQSNMAMHYLLDSYLFRLEEILGRAIEVTAANLADTVDFEPIYKLPPDLFRRIILSKELNCDSDLLSLIVFSYCAEHHANEIDVEYFRDLTKLRIMHEIEPKVALMMLRFYVDLILEDDENCNIMEMLPGDSLMDRCIAVVVKHWKEEMCEPLIIDSEGGRATVSTRGSLLHQSTAIHRLLPAQLQNYLLEKCLIEAKNDADLAQVERGSLEMKKNLEIESLQAKLEISKQAQEKEQNDYHNQLLQLQRKAAELAKQLTEKTIALEEYKEELKNFRRVPGIHNFGEVSRIDPTIIDKTTCTYSANPDHHYPNHRRGNRRPTQMPRKGNELDNLGKENGYLYEDGKGGLLPVFYYKQQI</sequence>
<reference evidence="3 4" key="1">
    <citation type="submission" date="2024-10" db="EMBL/GenBank/DDBJ databases">
        <title>Updated reference genomes for cyclostephanoid diatoms.</title>
        <authorList>
            <person name="Roberts W.R."/>
            <person name="Alverson A.J."/>
        </authorList>
    </citation>
    <scope>NUCLEOTIDE SEQUENCE [LARGE SCALE GENOMIC DNA]</scope>
    <source>
        <strain evidence="3 4">AJA228-03</strain>
    </source>
</reference>
<keyword evidence="4" id="KW-1185">Reference proteome</keyword>
<dbReference type="AlphaFoldDB" id="A0ABD3RYN2"/>
<feature type="compositionally biased region" description="Acidic residues" evidence="2">
    <location>
        <begin position="253"/>
        <end position="290"/>
    </location>
</feature>
<evidence type="ECO:0000313" key="4">
    <source>
        <dbReference type="Proteomes" id="UP001530377"/>
    </source>
</evidence>
<organism evidence="3 4">
    <name type="scientific">Cyclostephanos tholiformis</name>
    <dbReference type="NCBI Taxonomy" id="382380"/>
    <lineage>
        <taxon>Eukaryota</taxon>
        <taxon>Sar</taxon>
        <taxon>Stramenopiles</taxon>
        <taxon>Ochrophyta</taxon>
        <taxon>Bacillariophyta</taxon>
        <taxon>Coscinodiscophyceae</taxon>
        <taxon>Thalassiosirophycidae</taxon>
        <taxon>Stephanodiscales</taxon>
        <taxon>Stephanodiscaceae</taxon>
        <taxon>Cyclostephanos</taxon>
    </lineage>
</organism>
<feature type="compositionally biased region" description="Acidic residues" evidence="2">
    <location>
        <begin position="170"/>
        <end position="186"/>
    </location>
</feature>
<dbReference type="Gene3D" id="3.30.710.10">
    <property type="entry name" value="Potassium Channel Kv1.1, Chain A"/>
    <property type="match status" value="1"/>
</dbReference>
<evidence type="ECO:0000256" key="1">
    <source>
        <dbReference type="SAM" id="Coils"/>
    </source>
</evidence>
<dbReference type="InterPro" id="IPR011333">
    <property type="entry name" value="SKP1/BTB/POZ_sf"/>
</dbReference>
<feature type="compositionally biased region" description="Acidic residues" evidence="2">
    <location>
        <begin position="83"/>
        <end position="94"/>
    </location>
</feature>
<feature type="compositionally biased region" description="Polar residues" evidence="2">
    <location>
        <begin position="55"/>
        <end position="64"/>
    </location>
</feature>
<gene>
    <name evidence="3" type="ORF">ACHAXA_006601</name>
</gene>
<proteinExistence type="predicted"/>
<feature type="compositionally biased region" description="Gly residues" evidence="2">
    <location>
        <begin position="133"/>
        <end position="142"/>
    </location>
</feature>
<evidence type="ECO:0008006" key="5">
    <source>
        <dbReference type="Google" id="ProtNLM"/>
    </source>
</evidence>